<evidence type="ECO:0000313" key="2">
    <source>
        <dbReference type="Proteomes" id="UP001156641"/>
    </source>
</evidence>
<protein>
    <submittedName>
        <fullName evidence="1">Uncharacterized protein</fullName>
    </submittedName>
</protein>
<proteinExistence type="predicted"/>
<accession>A0ABQ6AG25</accession>
<sequence length="46" mass="5233">MMTNIIGCPQTPEALQLDMELQVVFEVQNETITLPFFKPLSHEAEV</sequence>
<comment type="caution">
    <text evidence="1">The sequence shown here is derived from an EMBL/GenBank/DDBJ whole genome shotgun (WGS) entry which is preliminary data.</text>
</comment>
<keyword evidence="2" id="KW-1185">Reference proteome</keyword>
<gene>
    <name evidence="1" type="ORF">GCM10010909_37420</name>
</gene>
<organism evidence="1 2">
    <name type="scientific">Acidocella aquatica</name>
    <dbReference type="NCBI Taxonomy" id="1922313"/>
    <lineage>
        <taxon>Bacteria</taxon>
        <taxon>Pseudomonadati</taxon>
        <taxon>Pseudomonadota</taxon>
        <taxon>Alphaproteobacteria</taxon>
        <taxon>Acetobacterales</taxon>
        <taxon>Acidocellaceae</taxon>
        <taxon>Acidocella</taxon>
    </lineage>
</organism>
<dbReference type="EMBL" id="BSOS01000106">
    <property type="protein sequence ID" value="GLR69059.1"/>
    <property type="molecule type" value="Genomic_DNA"/>
</dbReference>
<reference evidence="2" key="1">
    <citation type="journal article" date="2019" name="Int. J. Syst. Evol. Microbiol.">
        <title>The Global Catalogue of Microorganisms (GCM) 10K type strain sequencing project: providing services to taxonomists for standard genome sequencing and annotation.</title>
        <authorList>
            <consortium name="The Broad Institute Genomics Platform"/>
            <consortium name="The Broad Institute Genome Sequencing Center for Infectious Disease"/>
            <person name="Wu L."/>
            <person name="Ma J."/>
        </authorList>
    </citation>
    <scope>NUCLEOTIDE SEQUENCE [LARGE SCALE GENOMIC DNA]</scope>
    <source>
        <strain evidence="2">NBRC 112502</strain>
    </source>
</reference>
<dbReference type="Proteomes" id="UP001156641">
    <property type="component" value="Unassembled WGS sequence"/>
</dbReference>
<name>A0ABQ6AG25_9PROT</name>
<evidence type="ECO:0000313" key="1">
    <source>
        <dbReference type="EMBL" id="GLR69059.1"/>
    </source>
</evidence>